<reference evidence="5" key="2">
    <citation type="submission" date="2015-06" db="UniProtKB">
        <authorList>
            <consortium name="EnsemblProtists"/>
        </authorList>
    </citation>
    <scope>IDENTIFICATION</scope>
    <source>
        <strain evidence="5">Emoy2</strain>
    </source>
</reference>
<keyword evidence="3" id="KW-1133">Transmembrane helix</keyword>
<dbReference type="SUPFAM" id="SSF49785">
    <property type="entry name" value="Galactose-binding domain-like"/>
    <property type="match status" value="1"/>
</dbReference>
<accession>M4BN09</accession>
<evidence type="ECO:0000259" key="4">
    <source>
        <dbReference type="Pfam" id="PF22666"/>
    </source>
</evidence>
<dbReference type="InterPro" id="IPR054593">
    <property type="entry name" value="Beta-mannosidase-like_N2"/>
</dbReference>
<feature type="domain" description="Beta-mannosidase-like galactose-binding" evidence="4">
    <location>
        <begin position="34"/>
        <end position="209"/>
    </location>
</feature>
<feature type="transmembrane region" description="Helical" evidence="3">
    <location>
        <begin position="6"/>
        <end position="29"/>
    </location>
</feature>
<evidence type="ECO:0000256" key="2">
    <source>
        <dbReference type="ARBA" id="ARBA00023295"/>
    </source>
</evidence>
<keyword evidence="6" id="KW-1185">Reference proteome</keyword>
<dbReference type="Gene3D" id="2.60.120.260">
    <property type="entry name" value="Galactose-binding domain-like"/>
    <property type="match status" value="1"/>
</dbReference>
<dbReference type="eggNOG" id="KOG2230">
    <property type="taxonomic scope" value="Eukaryota"/>
</dbReference>
<dbReference type="VEuPathDB" id="FungiDB:HpaG807796"/>
<dbReference type="Pfam" id="PF22666">
    <property type="entry name" value="Glyco_hydro_2_N2"/>
    <property type="match status" value="1"/>
</dbReference>
<keyword evidence="2" id="KW-0326">Glycosidase</keyword>
<dbReference type="InParanoid" id="M4BN09"/>
<dbReference type="AlphaFoldDB" id="M4BN09"/>
<name>M4BN09_HYAAE</name>
<sequence length="290" mass="32792">MRCWTWSFYSFISLLSSALWTCGWTSLVIRLEYWKFCSRNGSVCVKNASVPGTSHVHLMEAKVLQQDPNYRYNEDLYQWVAHEQWTYETQVELPMEVVDKTQATLVFETLDGVARVRVNGKQVAATANSFVPYRIDVAEFLVTGVNEIQVVFEPVMQYARRQADKYPYFVPATENFNTWTEPSRRSFVRKAGSDFGWDWGPAYVTVGIAGSAFIEVKEPTVELLDLDVLQVFPNGNEDLSVVDVTVSVVVGGKNEQQDDVILELFVDGDGLAAITTTIPDNRTKTIVELT</sequence>
<dbReference type="EMBL" id="JH598440">
    <property type="status" value="NOT_ANNOTATED_CDS"/>
    <property type="molecule type" value="Genomic_DNA"/>
</dbReference>
<organism evidence="5 6">
    <name type="scientific">Hyaloperonospora arabidopsidis (strain Emoy2)</name>
    <name type="common">Downy mildew agent</name>
    <name type="synonym">Peronospora arabidopsidis</name>
    <dbReference type="NCBI Taxonomy" id="559515"/>
    <lineage>
        <taxon>Eukaryota</taxon>
        <taxon>Sar</taxon>
        <taxon>Stramenopiles</taxon>
        <taxon>Oomycota</taxon>
        <taxon>Peronosporomycetes</taxon>
        <taxon>Peronosporales</taxon>
        <taxon>Peronosporaceae</taxon>
        <taxon>Hyaloperonospora</taxon>
    </lineage>
</organism>
<keyword evidence="1" id="KW-0378">Hydrolase</keyword>
<dbReference type="InterPro" id="IPR008979">
    <property type="entry name" value="Galactose-bd-like_sf"/>
</dbReference>
<dbReference type="Proteomes" id="UP000011713">
    <property type="component" value="Unassembled WGS sequence"/>
</dbReference>
<dbReference type="EnsemblProtists" id="HpaT807796">
    <property type="protein sequence ID" value="HpaP807796"/>
    <property type="gene ID" value="HpaG807796"/>
</dbReference>
<keyword evidence="3" id="KW-0472">Membrane</keyword>
<dbReference type="STRING" id="559515.M4BN09"/>
<dbReference type="HOGENOM" id="CLU_961232_0_0_1"/>
<evidence type="ECO:0000256" key="1">
    <source>
        <dbReference type="ARBA" id="ARBA00022801"/>
    </source>
</evidence>
<protein>
    <recommendedName>
        <fullName evidence="4">Beta-mannosidase-like galactose-binding domain-containing protein</fullName>
    </recommendedName>
</protein>
<evidence type="ECO:0000256" key="3">
    <source>
        <dbReference type="SAM" id="Phobius"/>
    </source>
</evidence>
<evidence type="ECO:0000313" key="5">
    <source>
        <dbReference type="EnsemblProtists" id="HpaP807796"/>
    </source>
</evidence>
<dbReference type="PANTHER" id="PTHR43730:SF1">
    <property type="entry name" value="BETA-MANNOSIDASE"/>
    <property type="match status" value="1"/>
</dbReference>
<evidence type="ECO:0000313" key="6">
    <source>
        <dbReference type="Proteomes" id="UP000011713"/>
    </source>
</evidence>
<dbReference type="GO" id="GO:0004567">
    <property type="term" value="F:beta-mannosidase activity"/>
    <property type="evidence" value="ECO:0007669"/>
    <property type="project" value="TreeGrafter"/>
</dbReference>
<reference evidence="6" key="1">
    <citation type="journal article" date="2010" name="Science">
        <title>Signatures of adaptation to obligate biotrophy in the Hyaloperonospora arabidopsidis genome.</title>
        <authorList>
            <person name="Baxter L."/>
            <person name="Tripathy S."/>
            <person name="Ishaque N."/>
            <person name="Boot N."/>
            <person name="Cabral A."/>
            <person name="Kemen E."/>
            <person name="Thines M."/>
            <person name="Ah-Fong A."/>
            <person name="Anderson R."/>
            <person name="Badejoko W."/>
            <person name="Bittner-Eddy P."/>
            <person name="Boore J.L."/>
            <person name="Chibucos M.C."/>
            <person name="Coates M."/>
            <person name="Dehal P."/>
            <person name="Delehaunty K."/>
            <person name="Dong S."/>
            <person name="Downton P."/>
            <person name="Dumas B."/>
            <person name="Fabro G."/>
            <person name="Fronick C."/>
            <person name="Fuerstenberg S.I."/>
            <person name="Fulton L."/>
            <person name="Gaulin E."/>
            <person name="Govers F."/>
            <person name="Hughes L."/>
            <person name="Humphray S."/>
            <person name="Jiang R.H."/>
            <person name="Judelson H."/>
            <person name="Kamoun S."/>
            <person name="Kyung K."/>
            <person name="Meijer H."/>
            <person name="Minx P."/>
            <person name="Morris P."/>
            <person name="Nelson J."/>
            <person name="Phuntumart V."/>
            <person name="Qutob D."/>
            <person name="Rehmany A."/>
            <person name="Rougon-Cardoso A."/>
            <person name="Ryden P."/>
            <person name="Torto-Alalibo T."/>
            <person name="Studholme D."/>
            <person name="Wang Y."/>
            <person name="Win J."/>
            <person name="Wood J."/>
            <person name="Clifton S.W."/>
            <person name="Rogers J."/>
            <person name="Van den Ackerveken G."/>
            <person name="Jones J.D."/>
            <person name="McDowell J.M."/>
            <person name="Beynon J."/>
            <person name="Tyler B.M."/>
        </authorList>
    </citation>
    <scope>NUCLEOTIDE SEQUENCE [LARGE SCALE GENOMIC DNA]</scope>
    <source>
        <strain evidence="6">Emoy2</strain>
    </source>
</reference>
<dbReference type="PANTHER" id="PTHR43730">
    <property type="entry name" value="BETA-MANNOSIDASE"/>
    <property type="match status" value="1"/>
</dbReference>
<dbReference type="InterPro" id="IPR050887">
    <property type="entry name" value="Beta-mannosidase_GH2"/>
</dbReference>
<dbReference type="GO" id="GO:0006516">
    <property type="term" value="P:glycoprotein catabolic process"/>
    <property type="evidence" value="ECO:0007669"/>
    <property type="project" value="TreeGrafter"/>
</dbReference>
<proteinExistence type="predicted"/>
<keyword evidence="3" id="KW-0812">Transmembrane</keyword>